<evidence type="ECO:0000313" key="5">
    <source>
        <dbReference type="Proteomes" id="UP000772566"/>
    </source>
</evidence>
<reference evidence="4" key="1">
    <citation type="submission" date="2020-04" db="EMBL/GenBank/DDBJ databases">
        <title>Deep metagenomics examines the oral microbiome during advanced dental caries in children, revealing novel taxa and co-occurrences with host molecules.</title>
        <authorList>
            <person name="Baker J.L."/>
            <person name="Morton J.T."/>
            <person name="Dinis M."/>
            <person name="Alvarez R."/>
            <person name="Tran N.C."/>
            <person name="Knight R."/>
            <person name="Edlund A."/>
        </authorList>
    </citation>
    <scope>NUCLEOTIDE SEQUENCE</scope>
    <source>
        <strain evidence="4">JCVI_22A_bin.2</strain>
    </source>
</reference>
<dbReference type="InterPro" id="IPR001466">
    <property type="entry name" value="Beta-lactam-related"/>
</dbReference>
<dbReference type="InterPro" id="IPR006311">
    <property type="entry name" value="TAT_signal"/>
</dbReference>
<dbReference type="InterPro" id="IPR050789">
    <property type="entry name" value="Diverse_Enzym_Activities"/>
</dbReference>
<dbReference type="Gene3D" id="3.40.710.10">
    <property type="entry name" value="DD-peptidase/beta-lactamase superfamily"/>
    <property type="match status" value="1"/>
</dbReference>
<dbReference type="InterPro" id="IPR012338">
    <property type="entry name" value="Beta-lactam/transpept-like"/>
</dbReference>
<name>A0A930W477_9ACTN</name>
<sequence length="665" mass="73170">MRTNEDLYQNQNAHSEHSSNAGSPAGQTRRQFLSRSALGLAALAGLGLTACQTKGGATAAKGTAKKVDSVDGTFQYEKVFPVLNDNEAFDDSLVTNQLNSFVCFAGQGTVYVKSSEPQSFALFVNGHQVPTDKLDGSSWNQIDISDVTVNGDNRLQVSTVKETQATFEVKIGYPTLIDGTKDYADNDNFKLIDQIINAEIANGFTSAQLVVTRYGKIIKKTNYGNVNSYNKDGSRIKDGKAVDDNTLYDLASNTKMYATNLAIEKLVTDGQLDVSKKVQEYIPDFKDQEGDKILGKNDLTVREILEHQAGFPPDPQYHNRNYNPEKPDDPQPNANQKLYSQNRDEILQKIIETPLQYVPGTKTAYSDVDYMLLGFIIEKITNKRLDQYVKEALYEPLGLKNVTFNPLDNGFKADGIAATELNGNTRDGLITFDNMRTDTIQGTVHDEKAYYAMGGISGHAGLFANASDLAVLVQTVMNRGGYGNTMLFSEDVHDQFIKPKDTNVTYGLGWRRKGHIGYQWAFSPIANAATVGHTGWTGTLTVIDVYNNTSLVLLTNTKNSPVIDNKVNPNDFVGNHFLTGGYGVVSTLAFDGLDDANAEGNNAKLMDMVIAKYKLIQAEADYQTDPDKASLKALLEVCDQRKDSKVIKDFQASDLYKTISEFVGK</sequence>
<evidence type="ECO:0000256" key="2">
    <source>
        <dbReference type="SAM" id="MobiDB-lite"/>
    </source>
</evidence>
<keyword evidence="1" id="KW-0378">Hydrolase</keyword>
<dbReference type="Proteomes" id="UP000772566">
    <property type="component" value="Unassembled WGS sequence"/>
</dbReference>
<dbReference type="NCBIfam" id="NF002968">
    <property type="entry name" value="PRK03642.1"/>
    <property type="match status" value="1"/>
</dbReference>
<dbReference type="Pfam" id="PF00144">
    <property type="entry name" value="Beta-lactamase"/>
    <property type="match status" value="1"/>
</dbReference>
<evidence type="ECO:0000259" key="3">
    <source>
        <dbReference type="Pfam" id="PF00144"/>
    </source>
</evidence>
<organism evidence="4 5">
    <name type="scientific">Lancefieldella parvula</name>
    <dbReference type="NCBI Taxonomy" id="1382"/>
    <lineage>
        <taxon>Bacteria</taxon>
        <taxon>Bacillati</taxon>
        <taxon>Actinomycetota</taxon>
        <taxon>Coriobacteriia</taxon>
        <taxon>Coriobacteriales</taxon>
        <taxon>Atopobiaceae</taxon>
        <taxon>Lancefieldella</taxon>
    </lineage>
</organism>
<comment type="caution">
    <text evidence="4">The sequence shown here is derived from an EMBL/GenBank/DDBJ whole genome shotgun (WGS) entry which is preliminary data.</text>
</comment>
<dbReference type="PANTHER" id="PTHR43283:SF11">
    <property type="entry name" value="BETA-LACTAMASE-RELATED DOMAIN-CONTAINING PROTEIN"/>
    <property type="match status" value="1"/>
</dbReference>
<evidence type="ECO:0000313" key="4">
    <source>
        <dbReference type="EMBL" id="MBF4808889.1"/>
    </source>
</evidence>
<dbReference type="EMBL" id="JABZGT010000045">
    <property type="protein sequence ID" value="MBF4808889.1"/>
    <property type="molecule type" value="Genomic_DNA"/>
</dbReference>
<feature type="region of interest" description="Disordered" evidence="2">
    <location>
        <begin position="1"/>
        <end position="28"/>
    </location>
</feature>
<dbReference type="PROSITE" id="PS51318">
    <property type="entry name" value="TAT"/>
    <property type="match status" value="1"/>
</dbReference>
<dbReference type="AlphaFoldDB" id="A0A930W477"/>
<protein>
    <submittedName>
        <fullName evidence="4">Penicillin binding protein PBP4B</fullName>
    </submittedName>
</protein>
<dbReference type="SUPFAM" id="SSF56601">
    <property type="entry name" value="beta-lactamase/transpeptidase-like"/>
    <property type="match status" value="1"/>
</dbReference>
<feature type="region of interest" description="Disordered" evidence="2">
    <location>
        <begin position="308"/>
        <end position="336"/>
    </location>
</feature>
<feature type="domain" description="Beta-lactamase-related" evidence="3">
    <location>
        <begin position="193"/>
        <end position="569"/>
    </location>
</feature>
<evidence type="ECO:0000256" key="1">
    <source>
        <dbReference type="ARBA" id="ARBA00022801"/>
    </source>
</evidence>
<gene>
    <name evidence="4" type="primary">pbp4b</name>
    <name evidence="4" type="ORF">HXK23_01475</name>
</gene>
<proteinExistence type="predicted"/>
<dbReference type="PANTHER" id="PTHR43283">
    <property type="entry name" value="BETA-LACTAMASE-RELATED"/>
    <property type="match status" value="1"/>
</dbReference>
<dbReference type="GO" id="GO:0016787">
    <property type="term" value="F:hydrolase activity"/>
    <property type="evidence" value="ECO:0007669"/>
    <property type="project" value="UniProtKB-KW"/>
</dbReference>
<accession>A0A930W477</accession>